<evidence type="ECO:0000313" key="2">
    <source>
        <dbReference type="EMBL" id="MBA8853825.1"/>
    </source>
</evidence>
<gene>
    <name evidence="2" type="ORF">FHW20_004811</name>
</gene>
<feature type="transmembrane region" description="Helical" evidence="1">
    <location>
        <begin position="27"/>
        <end position="47"/>
    </location>
</feature>
<reference evidence="2 3" key="1">
    <citation type="submission" date="2020-07" db="EMBL/GenBank/DDBJ databases">
        <title>Genomic Encyclopedia of Type Strains, Phase IV (KMG-V): Genome sequencing to study the core and pangenomes of soil and plant-associated prokaryotes.</title>
        <authorList>
            <person name="Whitman W."/>
        </authorList>
    </citation>
    <scope>NUCLEOTIDE SEQUENCE [LARGE SCALE GENOMIC DNA]</scope>
    <source>
        <strain evidence="2 3">RH4WT92</strain>
    </source>
</reference>
<keyword evidence="1" id="KW-0472">Membrane</keyword>
<dbReference type="Proteomes" id="UP000578622">
    <property type="component" value="Unassembled WGS sequence"/>
</dbReference>
<sequence>MNGPDIRALHLCRSETKCLHFVSALDISVFVMTDSLCIFNFVFLQMFQDHSQTFQRRCLVSMLRSLMARDQLDARWNMNNTYGTVACVLVLTAWTTSTQSFEANIIWLNDNVINCWPRDPAHRNKPVLPLMLRSNWAFENQPIASQP</sequence>
<dbReference type="EMBL" id="JACGXG010000020">
    <property type="protein sequence ID" value="MBA8853825.1"/>
    <property type="molecule type" value="Genomic_DNA"/>
</dbReference>
<name>A0ABR6AWG6_9HYPH</name>
<proteinExistence type="predicted"/>
<accession>A0ABR6AWG6</accession>
<protein>
    <submittedName>
        <fullName evidence="2">Uncharacterized protein</fullName>
    </submittedName>
</protein>
<comment type="caution">
    <text evidence="2">The sequence shown here is derived from an EMBL/GenBank/DDBJ whole genome shotgun (WGS) entry which is preliminary data.</text>
</comment>
<keyword evidence="1" id="KW-1133">Transmembrane helix</keyword>
<keyword evidence="3" id="KW-1185">Reference proteome</keyword>
<keyword evidence="1" id="KW-0812">Transmembrane</keyword>
<organism evidence="2 3">
    <name type="scientific">Brucella intermedia</name>
    <dbReference type="NCBI Taxonomy" id="94625"/>
    <lineage>
        <taxon>Bacteria</taxon>
        <taxon>Pseudomonadati</taxon>
        <taxon>Pseudomonadota</taxon>
        <taxon>Alphaproteobacteria</taxon>
        <taxon>Hyphomicrobiales</taxon>
        <taxon>Brucellaceae</taxon>
        <taxon>Brucella/Ochrobactrum group</taxon>
        <taxon>Brucella</taxon>
    </lineage>
</organism>
<evidence type="ECO:0000313" key="3">
    <source>
        <dbReference type="Proteomes" id="UP000578622"/>
    </source>
</evidence>
<evidence type="ECO:0000256" key="1">
    <source>
        <dbReference type="SAM" id="Phobius"/>
    </source>
</evidence>